<evidence type="ECO:0000313" key="3">
    <source>
        <dbReference type="Proteomes" id="UP000823775"/>
    </source>
</evidence>
<accession>A0ABS8VEQ6</accession>
<name>A0ABS8VEQ6_DATST</name>
<dbReference type="Proteomes" id="UP000823775">
    <property type="component" value="Unassembled WGS sequence"/>
</dbReference>
<evidence type="ECO:0000256" key="1">
    <source>
        <dbReference type="SAM" id="Phobius"/>
    </source>
</evidence>
<keyword evidence="1" id="KW-0812">Transmembrane</keyword>
<dbReference type="EMBL" id="JACEIK010004225">
    <property type="protein sequence ID" value="MCD9644695.1"/>
    <property type="molecule type" value="Genomic_DNA"/>
</dbReference>
<comment type="caution">
    <text evidence="2">The sequence shown here is derived from an EMBL/GenBank/DDBJ whole genome shotgun (WGS) entry which is preliminary data.</text>
</comment>
<organism evidence="2 3">
    <name type="scientific">Datura stramonium</name>
    <name type="common">Jimsonweed</name>
    <name type="synonym">Common thornapple</name>
    <dbReference type="NCBI Taxonomy" id="4076"/>
    <lineage>
        <taxon>Eukaryota</taxon>
        <taxon>Viridiplantae</taxon>
        <taxon>Streptophyta</taxon>
        <taxon>Embryophyta</taxon>
        <taxon>Tracheophyta</taxon>
        <taxon>Spermatophyta</taxon>
        <taxon>Magnoliopsida</taxon>
        <taxon>eudicotyledons</taxon>
        <taxon>Gunneridae</taxon>
        <taxon>Pentapetalae</taxon>
        <taxon>asterids</taxon>
        <taxon>lamiids</taxon>
        <taxon>Solanales</taxon>
        <taxon>Solanaceae</taxon>
        <taxon>Solanoideae</taxon>
        <taxon>Datureae</taxon>
        <taxon>Datura</taxon>
    </lineage>
</organism>
<feature type="transmembrane region" description="Helical" evidence="1">
    <location>
        <begin position="68"/>
        <end position="90"/>
    </location>
</feature>
<keyword evidence="1" id="KW-0472">Membrane</keyword>
<gene>
    <name evidence="2" type="ORF">HAX54_033109</name>
</gene>
<feature type="transmembrane region" description="Helical" evidence="1">
    <location>
        <begin position="28"/>
        <end position="47"/>
    </location>
</feature>
<keyword evidence="1" id="KW-1133">Transmembrane helix</keyword>
<proteinExistence type="predicted"/>
<feature type="transmembrane region" description="Helical" evidence="1">
    <location>
        <begin position="96"/>
        <end position="119"/>
    </location>
</feature>
<reference evidence="2 3" key="1">
    <citation type="journal article" date="2021" name="BMC Genomics">
        <title>Datura genome reveals duplications of psychoactive alkaloid biosynthetic genes and high mutation rate following tissue culture.</title>
        <authorList>
            <person name="Rajewski A."/>
            <person name="Carter-House D."/>
            <person name="Stajich J."/>
            <person name="Litt A."/>
        </authorList>
    </citation>
    <scope>NUCLEOTIDE SEQUENCE [LARGE SCALE GENOMIC DNA]</scope>
    <source>
        <strain evidence="2">AR-01</strain>
    </source>
</reference>
<protein>
    <submittedName>
        <fullName evidence="2">Uncharacterized protein</fullName>
    </submittedName>
</protein>
<keyword evidence="3" id="KW-1185">Reference proteome</keyword>
<evidence type="ECO:0000313" key="2">
    <source>
        <dbReference type="EMBL" id="MCD9644695.1"/>
    </source>
</evidence>
<sequence>MDGDELFLKHTMRRDNVLLLLSVDEDQLTAAKMVAITCGLASFLPFLPYKYIGRDRFPVFISTENRSLFHAFVVFLMLSFATSFSALYLRSKYPKAAGFCKLCSITYLVSAVACVTFCFF</sequence>